<feature type="domain" description="Thioredoxin-like fold" evidence="7">
    <location>
        <begin position="80"/>
        <end position="239"/>
    </location>
</feature>
<comment type="similarity">
    <text evidence="1">Belongs to the thioredoxin family. DsbA subfamily.</text>
</comment>
<keyword evidence="3" id="KW-0560">Oxidoreductase</keyword>
<keyword evidence="2" id="KW-0732">Signal</keyword>
<dbReference type="InterPro" id="IPR012336">
    <property type="entry name" value="Thioredoxin-like_fold"/>
</dbReference>
<sequence length="249" mass="25959">MGGAQRGDKKRRQAEAARRLAAAGISVPPKRNRTPLIVVAVVLVVAVIIGVTVLLNNRSSTSVTPTYTATASGAVVTAGNGPVTIDTYEDFLCPQCERFEERYGNDIVTALNNGQITVRFHTIAILDPSTTPPGYSTRAANAALCAVPAGIYPAYREKLFAEQPREGSSGLTNQQLIDFGTQLGATGDFAACVNNGTNSAAVTTETNTAAADPALQTNGQFGTPTVAVKGAKIDLNNTNWLKDAIAAGH</sequence>
<evidence type="ECO:0000256" key="5">
    <source>
        <dbReference type="ARBA" id="ARBA00023284"/>
    </source>
</evidence>
<keyword evidence="9" id="KW-1185">Reference proteome</keyword>
<dbReference type="Pfam" id="PF13462">
    <property type="entry name" value="Thioredoxin_4"/>
    <property type="match status" value="1"/>
</dbReference>
<proteinExistence type="inferred from homology"/>
<dbReference type="PANTHER" id="PTHR13887:SF14">
    <property type="entry name" value="DISULFIDE BOND FORMATION PROTEIN D"/>
    <property type="match status" value="1"/>
</dbReference>
<accession>A0ABS9T8N8</accession>
<dbReference type="InterPro" id="IPR036249">
    <property type="entry name" value="Thioredoxin-like_sf"/>
</dbReference>
<comment type="caution">
    <text evidence="8">The sequence shown here is derived from an EMBL/GenBank/DDBJ whole genome shotgun (WGS) entry which is preliminary data.</text>
</comment>
<evidence type="ECO:0000256" key="6">
    <source>
        <dbReference type="SAM" id="Phobius"/>
    </source>
</evidence>
<gene>
    <name evidence="8" type="ORF">MMF94_04330</name>
</gene>
<evidence type="ECO:0000256" key="1">
    <source>
        <dbReference type="ARBA" id="ARBA00005791"/>
    </source>
</evidence>
<keyword evidence="6" id="KW-0472">Membrane</keyword>
<dbReference type="SUPFAM" id="SSF52833">
    <property type="entry name" value="Thioredoxin-like"/>
    <property type="match status" value="1"/>
</dbReference>
<keyword evidence="6" id="KW-0812">Transmembrane</keyword>
<dbReference type="EMBL" id="JAKXMK010000003">
    <property type="protein sequence ID" value="MCH6164902.1"/>
    <property type="molecule type" value="Genomic_DNA"/>
</dbReference>
<protein>
    <submittedName>
        <fullName evidence="8">DsbA family protein</fullName>
    </submittedName>
</protein>
<dbReference type="Proteomes" id="UP001299970">
    <property type="component" value="Unassembled WGS sequence"/>
</dbReference>
<evidence type="ECO:0000256" key="4">
    <source>
        <dbReference type="ARBA" id="ARBA00023157"/>
    </source>
</evidence>
<feature type="transmembrane region" description="Helical" evidence="6">
    <location>
        <begin position="36"/>
        <end position="55"/>
    </location>
</feature>
<reference evidence="8 9" key="1">
    <citation type="submission" date="2022-03" db="EMBL/GenBank/DDBJ databases">
        <title>Pseudonocardia alaer sp. nov., a novel actinomycete isolated from reed forest soil.</title>
        <authorList>
            <person name="Wang L."/>
        </authorList>
    </citation>
    <scope>NUCLEOTIDE SEQUENCE [LARGE SCALE GENOMIC DNA]</scope>
    <source>
        <strain evidence="8 9">Y-16303</strain>
    </source>
</reference>
<dbReference type="Gene3D" id="3.40.30.10">
    <property type="entry name" value="Glutaredoxin"/>
    <property type="match status" value="1"/>
</dbReference>
<keyword evidence="6" id="KW-1133">Transmembrane helix</keyword>
<keyword evidence="4" id="KW-1015">Disulfide bond</keyword>
<evidence type="ECO:0000313" key="8">
    <source>
        <dbReference type="EMBL" id="MCH6164902.1"/>
    </source>
</evidence>
<dbReference type="PANTHER" id="PTHR13887">
    <property type="entry name" value="GLUTATHIONE S-TRANSFERASE KAPPA"/>
    <property type="match status" value="1"/>
</dbReference>
<evidence type="ECO:0000259" key="7">
    <source>
        <dbReference type="Pfam" id="PF13462"/>
    </source>
</evidence>
<evidence type="ECO:0000313" key="9">
    <source>
        <dbReference type="Proteomes" id="UP001299970"/>
    </source>
</evidence>
<dbReference type="RefSeq" id="WP_241034921.1">
    <property type="nucleotide sequence ID" value="NZ_BAAAJF010000009.1"/>
</dbReference>
<organism evidence="8 9">
    <name type="scientific">Pseudonocardia alaniniphila</name>
    <dbReference type="NCBI Taxonomy" id="75291"/>
    <lineage>
        <taxon>Bacteria</taxon>
        <taxon>Bacillati</taxon>
        <taxon>Actinomycetota</taxon>
        <taxon>Actinomycetes</taxon>
        <taxon>Pseudonocardiales</taxon>
        <taxon>Pseudonocardiaceae</taxon>
        <taxon>Pseudonocardia</taxon>
    </lineage>
</organism>
<name>A0ABS9T8N8_9PSEU</name>
<dbReference type="CDD" id="cd02972">
    <property type="entry name" value="DsbA_family"/>
    <property type="match status" value="1"/>
</dbReference>
<evidence type="ECO:0000256" key="3">
    <source>
        <dbReference type="ARBA" id="ARBA00023002"/>
    </source>
</evidence>
<keyword evidence="5" id="KW-0676">Redox-active center</keyword>
<evidence type="ECO:0000256" key="2">
    <source>
        <dbReference type="ARBA" id="ARBA00022729"/>
    </source>
</evidence>